<keyword evidence="2" id="KW-1185">Reference proteome</keyword>
<organism evidence="1 2">
    <name type="scientific">Austropuccinia psidii MF-1</name>
    <dbReference type="NCBI Taxonomy" id="1389203"/>
    <lineage>
        <taxon>Eukaryota</taxon>
        <taxon>Fungi</taxon>
        <taxon>Dikarya</taxon>
        <taxon>Basidiomycota</taxon>
        <taxon>Pucciniomycotina</taxon>
        <taxon>Pucciniomycetes</taxon>
        <taxon>Pucciniales</taxon>
        <taxon>Sphaerophragmiaceae</taxon>
        <taxon>Austropuccinia</taxon>
    </lineage>
</organism>
<reference evidence="1" key="1">
    <citation type="submission" date="2021-03" db="EMBL/GenBank/DDBJ databases">
        <title>Draft genome sequence of rust myrtle Austropuccinia psidii MF-1, a brazilian biotype.</title>
        <authorList>
            <person name="Quecine M.C."/>
            <person name="Pachon D.M.R."/>
            <person name="Bonatelli M.L."/>
            <person name="Correr F.H."/>
            <person name="Franceschini L.M."/>
            <person name="Leite T.F."/>
            <person name="Margarido G.R.A."/>
            <person name="Almeida C.A."/>
            <person name="Ferrarezi J.A."/>
            <person name="Labate C.A."/>
        </authorList>
    </citation>
    <scope>NUCLEOTIDE SEQUENCE</scope>
    <source>
        <strain evidence="1">MF-1</strain>
    </source>
</reference>
<protein>
    <submittedName>
        <fullName evidence="1">Uncharacterized protein</fullName>
    </submittedName>
</protein>
<accession>A0A9Q3CHT4</accession>
<dbReference type="AlphaFoldDB" id="A0A9Q3CHT4"/>
<evidence type="ECO:0000313" key="2">
    <source>
        <dbReference type="Proteomes" id="UP000765509"/>
    </source>
</evidence>
<dbReference type="OrthoDB" id="2684341at2759"/>
<dbReference type="Proteomes" id="UP000765509">
    <property type="component" value="Unassembled WGS sequence"/>
</dbReference>
<comment type="caution">
    <text evidence="1">The sequence shown here is derived from an EMBL/GenBank/DDBJ whole genome shotgun (WGS) entry which is preliminary data.</text>
</comment>
<sequence>MLDLPSFSSFEWDFLFIDTPKGEELILGSYCLNHLNPSIDWRKGVITFNADHNNYHDTSKSSNNEFSSAQPCAALVGDSRTPSLPSFVNIPSTNSPQLLLSSRDELLKENQDVGEDNSVSSLQLFLGNVYLPHASYHDSLENF</sequence>
<proteinExistence type="predicted"/>
<name>A0A9Q3CHT4_9BASI</name>
<evidence type="ECO:0000313" key="1">
    <source>
        <dbReference type="EMBL" id="MBW0484294.1"/>
    </source>
</evidence>
<dbReference type="EMBL" id="AVOT02007619">
    <property type="protein sequence ID" value="MBW0484294.1"/>
    <property type="molecule type" value="Genomic_DNA"/>
</dbReference>
<gene>
    <name evidence="1" type="ORF">O181_024009</name>
</gene>